<dbReference type="RefSeq" id="WP_185673698.1">
    <property type="nucleotide sequence ID" value="NZ_JACHVB010000004.1"/>
</dbReference>
<evidence type="ECO:0000256" key="1">
    <source>
        <dbReference type="SAM" id="MobiDB-lite"/>
    </source>
</evidence>
<feature type="region of interest" description="Disordered" evidence="1">
    <location>
        <begin position="1035"/>
        <end position="1070"/>
    </location>
</feature>
<dbReference type="InterPro" id="IPR013783">
    <property type="entry name" value="Ig-like_fold"/>
</dbReference>
<evidence type="ECO:0000313" key="2">
    <source>
        <dbReference type="EMBL" id="MBC2592659.1"/>
    </source>
</evidence>
<comment type="caution">
    <text evidence="2">The sequence shown here is derived from an EMBL/GenBank/DDBJ whole genome shotgun (WGS) entry which is preliminary data.</text>
</comment>
<keyword evidence="3" id="KW-1185">Reference proteome</keyword>
<dbReference type="InterPro" id="IPR018247">
    <property type="entry name" value="EF_Hand_1_Ca_BS"/>
</dbReference>
<dbReference type="Gene3D" id="2.60.40.10">
    <property type="entry name" value="Immunoglobulins"/>
    <property type="match status" value="1"/>
</dbReference>
<accession>A0A842H978</accession>
<dbReference type="Proteomes" id="UP000546464">
    <property type="component" value="Unassembled WGS sequence"/>
</dbReference>
<protein>
    <submittedName>
        <fullName evidence="2">Uncharacterized protein</fullName>
    </submittedName>
</protein>
<dbReference type="EMBL" id="JACHVB010000004">
    <property type="protein sequence ID" value="MBC2592659.1"/>
    <property type="molecule type" value="Genomic_DNA"/>
</dbReference>
<evidence type="ECO:0000313" key="3">
    <source>
        <dbReference type="Proteomes" id="UP000546464"/>
    </source>
</evidence>
<organism evidence="2 3">
    <name type="scientific">Ruficoccus amylovorans</name>
    <dbReference type="NCBI Taxonomy" id="1804625"/>
    <lineage>
        <taxon>Bacteria</taxon>
        <taxon>Pseudomonadati</taxon>
        <taxon>Verrucomicrobiota</taxon>
        <taxon>Opitutia</taxon>
        <taxon>Puniceicoccales</taxon>
        <taxon>Cerasicoccaceae</taxon>
        <taxon>Ruficoccus</taxon>
    </lineage>
</organism>
<sequence length="1709" mass="184926">MKRSNYAPANLGQAKNMANAAYLEMESKGEGSTGSEVASMVANFSQDPGINYAPLNLGQLKALAKPFYDVMHSAEGFTIVLADGTVIQEQEYPWNPTMPLSENYAPANLGQLKYVFSFSLADWPSSSDRDGDGMDDEWEQLIISAGITDQNGDGVIDVADVTAGGDFDQDGLTNKEEFLAGTNPDYEGPYIGYENGYKDLYDGFDYASFDNSNGWLWTESLLFSMGNEDDENWLIVNANGGGSQDEPRLYQEFAGGAREVYVNFSLKADSAGNLPEIRINDSVKVRFSDAGTIEVYNGYDSYPTGGEEGRWIQAGTLNGANQWHEFILHVDFNNHWVLYVDGFYVMGDFGYYREQVDKLATLAFISESGDSYLLDEVRVRDDDDYFEVVDQDGDGLILISDYGGEDIDGDGVLDDAEDLDGDGHLDVAEDANGNGILDDGEDLDGDGNLDVAEDTDGDGHLDVAEEFAAYDSAYDSDFDMLGDYLDPDTSDGDNLGDYVPFPLKIVFQNYALGSLDGQFKWSADEEVEVVAFGGSGSDSSYGLNSLITGEGIALLNTATYGVDTLYVNLHAKLNRRDLTGIVPDEGDIYAFSPNESGYINAWVDGEWTVDSSDPLADGWHVWSIKIDFQARTWSLSVDGVERLSQVPFINPAKRSLERILLTHCTVDYLSVAYDELGVDRDGDGMPDVWEYVNFDDLYQRANDDFDADGYTNLEEYAAGSDPIDADENGDGLPDSLTIPTGASFTEVLPFEEDFEDFALGDPIDIGNVGTVSDHWNLEGDAQGTIINAIEHDGGSGQVLELSTTPGPGMITHYFDLPEVESVWVDYYLKPVFLPSIPDAPTAVNSIAVSYVADGDVGRLYYYRGKDGWKMADADPVGVGEWVRIAILQDIAGKVWSLYQNDKRVTHRRALSSFAPTFYVWAFDAVDSGSVLLDDVSITQTRPLGLDDDADGLSNEEEDVDGDGIVDVEEDINGNGILDLNEDLDGDGRMDVAEDANGNGVLDPGEDFDGDGHLDVDEDLNGDGVFWASEDVDRDGRLDVAETDPQNWDTDGDYISDGDELAQGSNPLSGSSTGDFARLPVKFGFDQTPLGAIDGIEGWHASGAVVVEDANDSSNHYLSIGGGSSLTSAVHPLVPSTLSNDIYMTFKAMLRAADLSSIDVSTLDAGQANVVLALNGSGQLVAYDDYNDAWLTTDTEIDFEAAWQTFKVYINTFRGTWSLSVQDETLFENVPLRKRGVPYLGYWSFYFAPLQSGDHILVDDIIISHEENPDLGSTVPTLPVYQSFEGFEAGSDLVENDGHWKLTGAGASATIVDTSDYDGDGSSLELAAGTAPAKLSFAVEEAVGFITVSYALKPILLATVPTPDKTFPADFYFDQSGALYLSNADHWWKIEGTTFDVQSWYLFRFVYDIAANTWRLDIDDQTVAMGLSVTGSMENYNAFGITHRSGIPLAIDTISIEPGAPPLIEFEGIATSSSGEAVLQRYFDSDTRIYLNATVSDPDSSGFDQVTFYEMGGNLENVHAYIFQGEASVTVYSSDWNNGPSGDQVLYAVVSDDDGFETISSTITVNFSEDGDGDGLPDGWENDYLLGTGVSNGGSADTDLDGYTDAEELTADSDPTDYFNVGHPTMAIIPTLTVVSGDGQGEAESGVPLGEPIVIRMADASGNVLANAPVYLSPQSVGALIGSDSGMSDGEAPFSATTDANGEATFYIQP</sequence>
<name>A0A842H978_9BACT</name>
<gene>
    <name evidence="2" type="ORF">H5P28_00135</name>
</gene>
<dbReference type="PROSITE" id="PS00018">
    <property type="entry name" value="EF_HAND_1"/>
    <property type="match status" value="1"/>
</dbReference>
<proteinExistence type="predicted"/>
<feature type="compositionally biased region" description="Acidic residues" evidence="1">
    <location>
        <begin position="1049"/>
        <end position="1059"/>
    </location>
</feature>
<reference evidence="2 3" key="1">
    <citation type="submission" date="2020-07" db="EMBL/GenBank/DDBJ databases">
        <authorList>
            <person name="Feng X."/>
        </authorList>
    </citation>
    <scope>NUCLEOTIDE SEQUENCE [LARGE SCALE GENOMIC DNA]</scope>
    <source>
        <strain evidence="2 3">JCM31066</strain>
    </source>
</reference>